<dbReference type="Pfam" id="PF07841">
    <property type="entry name" value="DM4_12"/>
    <property type="match status" value="1"/>
</dbReference>
<dbReference type="KEGG" id="bvk:117238436"/>
<dbReference type="RefSeq" id="XP_033359222.1">
    <property type="nucleotide sequence ID" value="XM_033503331.1"/>
</dbReference>
<evidence type="ECO:0000256" key="1">
    <source>
        <dbReference type="SAM" id="SignalP"/>
    </source>
</evidence>
<dbReference type="GeneID" id="117238436"/>
<accession>A0A6J3L1V7</accession>
<feature type="signal peptide" evidence="1">
    <location>
        <begin position="1"/>
        <end position="25"/>
    </location>
</feature>
<keyword evidence="2" id="KW-1185">Reference proteome</keyword>
<dbReference type="InterPro" id="IPR006631">
    <property type="entry name" value="DM4_12"/>
</dbReference>
<reference evidence="3" key="1">
    <citation type="submission" date="2025-08" db="UniProtKB">
        <authorList>
            <consortium name="RefSeq"/>
        </authorList>
    </citation>
    <scope>IDENTIFICATION</scope>
    <source>
        <tissue evidence="3">Muscle</tissue>
    </source>
</reference>
<evidence type="ECO:0000313" key="3">
    <source>
        <dbReference type="RefSeq" id="XP_033359222.1"/>
    </source>
</evidence>
<dbReference type="SMART" id="SM00718">
    <property type="entry name" value="DM4_12"/>
    <property type="match status" value="1"/>
</dbReference>
<organism evidence="2 3">
    <name type="scientific">Bombus vosnesenskii</name>
    <dbReference type="NCBI Taxonomy" id="207650"/>
    <lineage>
        <taxon>Eukaryota</taxon>
        <taxon>Metazoa</taxon>
        <taxon>Ecdysozoa</taxon>
        <taxon>Arthropoda</taxon>
        <taxon>Hexapoda</taxon>
        <taxon>Insecta</taxon>
        <taxon>Pterygota</taxon>
        <taxon>Neoptera</taxon>
        <taxon>Endopterygota</taxon>
        <taxon>Hymenoptera</taxon>
        <taxon>Apocrita</taxon>
        <taxon>Aculeata</taxon>
        <taxon>Apoidea</taxon>
        <taxon>Anthophila</taxon>
        <taxon>Apidae</taxon>
        <taxon>Bombus</taxon>
        <taxon>Pyrobombus</taxon>
    </lineage>
</organism>
<protein>
    <submittedName>
        <fullName evidence="3">Uncharacterized protein LOC117238436</fullName>
    </submittedName>
</protein>
<sequence length="203" mass="23244">MIFIWMNVDWKLSLLLLATMRQIQCSDDEQSREKRQALYPPPLVYPFGGTFKLVVGMAVPVQLSGQILVYGQNFQFQYMLPDNATFFTNFFHTSSQRRRRTASWNERTFVYDILQHELNMRHIDGKACLKKNICEAASTSLKDEGLIGELLHLLLTPDHGNASMMDDDYLEAAMAGRRQENCSMIYSTCPAGQGILDRISSIY</sequence>
<dbReference type="Proteomes" id="UP000504631">
    <property type="component" value="Unplaced"/>
</dbReference>
<evidence type="ECO:0000313" key="2">
    <source>
        <dbReference type="Proteomes" id="UP000504631"/>
    </source>
</evidence>
<dbReference type="PANTHER" id="PTHR21398:SF11">
    <property type="entry name" value="HDC15381-RELATED"/>
    <property type="match status" value="1"/>
</dbReference>
<keyword evidence="1" id="KW-0732">Signal</keyword>
<dbReference type="AlphaFoldDB" id="A0A6J3L1V7"/>
<name>A0A6J3L1V7_9HYME</name>
<feature type="chain" id="PRO_5026712359" evidence="1">
    <location>
        <begin position="26"/>
        <end position="203"/>
    </location>
</feature>
<gene>
    <name evidence="3" type="primary">LOC117238436</name>
</gene>
<proteinExistence type="predicted"/>
<dbReference type="PANTHER" id="PTHR21398">
    <property type="entry name" value="AGAP007094-PA"/>
    <property type="match status" value="1"/>
</dbReference>